<evidence type="ECO:0000256" key="4">
    <source>
        <dbReference type="ARBA" id="ARBA00022729"/>
    </source>
</evidence>
<dbReference type="PANTHER" id="PTHR30290">
    <property type="entry name" value="PERIPLASMIC BINDING COMPONENT OF ABC TRANSPORTER"/>
    <property type="match status" value="1"/>
</dbReference>
<dbReference type="GO" id="GO:1904680">
    <property type="term" value="F:peptide transmembrane transporter activity"/>
    <property type="evidence" value="ECO:0007669"/>
    <property type="project" value="TreeGrafter"/>
</dbReference>
<keyword evidence="3" id="KW-0813">Transport</keyword>
<evidence type="ECO:0000256" key="3">
    <source>
        <dbReference type="ARBA" id="ARBA00022448"/>
    </source>
</evidence>
<keyword evidence="8" id="KW-1185">Reference proteome</keyword>
<accession>A0A5J4L091</accession>
<dbReference type="Proteomes" id="UP000326912">
    <property type="component" value="Unassembled WGS sequence"/>
</dbReference>
<dbReference type="AlphaFoldDB" id="A0A5J4L091"/>
<feature type="chain" id="PRO_5023918871" evidence="5">
    <location>
        <begin position="26"/>
        <end position="584"/>
    </location>
</feature>
<name>A0A5J4L091_9CHLR</name>
<sequence>MRPSQSKSRQIIAALLCLLTALLTACGSTPTTSQPGSDKASDDKQILVTPITGRADLKTFDPALAGDLNSIKTINMVFSGLVSLNDKLEVQNQLAQSYETSADGLTWTFKLKPNLKFSDGDPLTSADVAYSIDRALDPKVQSAVATTYLGLIKDSDKRNAGKIPSLLNDSIITPDAQTIILKTSQKAAYFLEALTYNTSFVVERKLITKYGANFTDHLNEGGGSGPWKVDTFEHGKQIVLVPNPNYAGAAPKLKKVIIPFYKNAQTAFQDYQNGQIHTTGVPTSMLTVAKALPDKQYHQVPILAIDFIAMNYLTKPFDNLKIRQAFALALDKDALAHNVNRDTNIASNHIIPKGMPGYNESLTGPQNVKETKGDSAQAKKLFDEGMKEANYTTATFPAVTFTVATEGSADASNTFSAMQQMWKNTLGINVKISDTDFGTLLDKANAAANNPKGIQMWYADWFADYPDPQDWLTLLFGKGVDKNGMNYGQNKQPYASTQQANQDLMLKADANTNSTERMQQYNQVEQALVNDVAWIPIAQEISTLVRKPCVVGVADNAEGLTPPEDWSSIYISNNTSCASTTKYH</sequence>
<dbReference type="InterPro" id="IPR039424">
    <property type="entry name" value="SBP_5"/>
</dbReference>
<dbReference type="GO" id="GO:0030313">
    <property type="term" value="C:cell envelope"/>
    <property type="evidence" value="ECO:0007669"/>
    <property type="project" value="UniProtKB-SubCell"/>
</dbReference>
<dbReference type="PROSITE" id="PS51257">
    <property type="entry name" value="PROKAR_LIPOPROTEIN"/>
    <property type="match status" value="1"/>
</dbReference>
<dbReference type="GO" id="GO:0043190">
    <property type="term" value="C:ATP-binding cassette (ABC) transporter complex"/>
    <property type="evidence" value="ECO:0007669"/>
    <property type="project" value="InterPro"/>
</dbReference>
<evidence type="ECO:0000313" key="7">
    <source>
        <dbReference type="EMBL" id="GER90886.1"/>
    </source>
</evidence>
<comment type="caution">
    <text evidence="7">The sequence shown here is derived from an EMBL/GenBank/DDBJ whole genome shotgun (WGS) entry which is preliminary data.</text>
</comment>
<dbReference type="Gene3D" id="3.10.105.10">
    <property type="entry name" value="Dipeptide-binding Protein, Domain 3"/>
    <property type="match status" value="1"/>
</dbReference>
<dbReference type="Pfam" id="PF00496">
    <property type="entry name" value="SBP_bac_5"/>
    <property type="match status" value="1"/>
</dbReference>
<feature type="signal peptide" evidence="5">
    <location>
        <begin position="1"/>
        <end position="25"/>
    </location>
</feature>
<dbReference type="SUPFAM" id="SSF53850">
    <property type="entry name" value="Periplasmic binding protein-like II"/>
    <property type="match status" value="1"/>
</dbReference>
<dbReference type="InterPro" id="IPR000914">
    <property type="entry name" value="SBP_5_dom"/>
</dbReference>
<dbReference type="Gene3D" id="3.40.190.10">
    <property type="entry name" value="Periplasmic binding protein-like II"/>
    <property type="match status" value="1"/>
</dbReference>
<keyword evidence="4 5" id="KW-0732">Signal</keyword>
<reference evidence="7 8" key="1">
    <citation type="submission" date="2019-10" db="EMBL/GenBank/DDBJ databases">
        <title>Dictyobacter vulcani sp. nov., within the class Ktedonobacteria, isolated from soil of volcanic Mt. Zao.</title>
        <authorList>
            <person name="Zheng Y."/>
            <person name="Wang C.M."/>
            <person name="Sakai Y."/>
            <person name="Abe K."/>
            <person name="Yokota A."/>
            <person name="Yabe S."/>
        </authorList>
    </citation>
    <scope>NUCLEOTIDE SEQUENCE [LARGE SCALE GENOMIC DNA]</scope>
    <source>
        <strain evidence="7 8">W12</strain>
    </source>
</reference>
<dbReference type="CDD" id="cd08504">
    <property type="entry name" value="PBP2_OppA"/>
    <property type="match status" value="1"/>
</dbReference>
<evidence type="ECO:0000256" key="2">
    <source>
        <dbReference type="ARBA" id="ARBA00005695"/>
    </source>
</evidence>
<dbReference type="PANTHER" id="PTHR30290:SF10">
    <property type="entry name" value="PERIPLASMIC OLIGOPEPTIDE-BINDING PROTEIN-RELATED"/>
    <property type="match status" value="1"/>
</dbReference>
<organism evidence="7 8">
    <name type="scientific">Dictyobacter vulcani</name>
    <dbReference type="NCBI Taxonomy" id="2607529"/>
    <lineage>
        <taxon>Bacteria</taxon>
        <taxon>Bacillati</taxon>
        <taxon>Chloroflexota</taxon>
        <taxon>Ktedonobacteria</taxon>
        <taxon>Ktedonobacterales</taxon>
        <taxon>Dictyobacteraceae</taxon>
        <taxon>Dictyobacter</taxon>
    </lineage>
</organism>
<dbReference type="RefSeq" id="WP_151758594.1">
    <property type="nucleotide sequence ID" value="NZ_BKZW01000003.1"/>
</dbReference>
<dbReference type="PIRSF" id="PIRSF002741">
    <property type="entry name" value="MppA"/>
    <property type="match status" value="1"/>
</dbReference>
<evidence type="ECO:0000256" key="5">
    <source>
        <dbReference type="SAM" id="SignalP"/>
    </source>
</evidence>
<proteinExistence type="inferred from homology"/>
<dbReference type="InterPro" id="IPR030678">
    <property type="entry name" value="Peptide/Ni-bd"/>
</dbReference>
<comment type="similarity">
    <text evidence="2">Belongs to the bacterial solute-binding protein 5 family.</text>
</comment>
<feature type="domain" description="Solute-binding protein family 5" evidence="6">
    <location>
        <begin position="89"/>
        <end position="480"/>
    </location>
</feature>
<comment type="subcellular location">
    <subcellularLocation>
        <location evidence="1">Cell envelope</location>
    </subcellularLocation>
</comment>
<evidence type="ECO:0000259" key="6">
    <source>
        <dbReference type="Pfam" id="PF00496"/>
    </source>
</evidence>
<dbReference type="GO" id="GO:0015833">
    <property type="term" value="P:peptide transport"/>
    <property type="evidence" value="ECO:0007669"/>
    <property type="project" value="TreeGrafter"/>
</dbReference>
<evidence type="ECO:0000313" key="8">
    <source>
        <dbReference type="Proteomes" id="UP000326912"/>
    </source>
</evidence>
<evidence type="ECO:0000256" key="1">
    <source>
        <dbReference type="ARBA" id="ARBA00004196"/>
    </source>
</evidence>
<dbReference type="EMBL" id="BKZW01000003">
    <property type="protein sequence ID" value="GER90886.1"/>
    <property type="molecule type" value="Genomic_DNA"/>
</dbReference>
<dbReference type="Gene3D" id="3.90.76.10">
    <property type="entry name" value="Dipeptide-binding Protein, Domain 1"/>
    <property type="match status" value="1"/>
</dbReference>
<protein>
    <submittedName>
        <fullName evidence="7">ABC transporter substrate-binding protein</fullName>
    </submittedName>
</protein>
<dbReference type="GO" id="GO:0042597">
    <property type="term" value="C:periplasmic space"/>
    <property type="evidence" value="ECO:0007669"/>
    <property type="project" value="UniProtKB-ARBA"/>
</dbReference>
<gene>
    <name evidence="7" type="ORF">KDW_50480</name>
</gene>